<sequence>MITIQGDLKHLLLDEVKRRHSCRGKEDKNRLNRGPVLQYHRNAEVQAYDYLQVDEPQGIPERKRQESGN</sequence>
<comment type="caution">
    <text evidence="1">The sequence shown here is derived from an EMBL/GenBank/DDBJ whole genome shotgun (WGS) entry which is preliminary data.</text>
</comment>
<protein>
    <submittedName>
        <fullName evidence="1">Uncharacterized protein</fullName>
    </submittedName>
</protein>
<name>A0ACC0VIW1_9STRA</name>
<organism evidence="1 2">
    <name type="scientific">Peronosclerospora sorghi</name>
    <dbReference type="NCBI Taxonomy" id="230839"/>
    <lineage>
        <taxon>Eukaryota</taxon>
        <taxon>Sar</taxon>
        <taxon>Stramenopiles</taxon>
        <taxon>Oomycota</taxon>
        <taxon>Peronosporomycetes</taxon>
        <taxon>Peronosporales</taxon>
        <taxon>Peronosporaceae</taxon>
        <taxon>Peronosclerospora</taxon>
    </lineage>
</organism>
<evidence type="ECO:0000313" key="2">
    <source>
        <dbReference type="Proteomes" id="UP001163321"/>
    </source>
</evidence>
<gene>
    <name evidence="1" type="ORF">PsorP6_004450</name>
</gene>
<proteinExistence type="predicted"/>
<accession>A0ACC0VIW1</accession>
<dbReference type="Proteomes" id="UP001163321">
    <property type="component" value="Chromosome 8"/>
</dbReference>
<keyword evidence="2" id="KW-1185">Reference proteome</keyword>
<reference evidence="1 2" key="1">
    <citation type="journal article" date="2022" name="bioRxiv">
        <title>The genome of the oomycete Peronosclerospora sorghi, a cosmopolitan pathogen of maize and sorghum, is inflated with dispersed pseudogenes.</title>
        <authorList>
            <person name="Fletcher K."/>
            <person name="Martin F."/>
            <person name="Isakeit T."/>
            <person name="Cavanaugh K."/>
            <person name="Magill C."/>
            <person name="Michelmore R."/>
        </authorList>
    </citation>
    <scope>NUCLEOTIDE SEQUENCE [LARGE SCALE GENOMIC DNA]</scope>
    <source>
        <strain evidence="1">P6</strain>
    </source>
</reference>
<evidence type="ECO:0000313" key="1">
    <source>
        <dbReference type="EMBL" id="KAI9906272.1"/>
    </source>
</evidence>
<dbReference type="EMBL" id="CM047587">
    <property type="protein sequence ID" value="KAI9906272.1"/>
    <property type="molecule type" value="Genomic_DNA"/>
</dbReference>